<evidence type="ECO:0000313" key="2">
    <source>
        <dbReference type="EMBL" id="GFH19600.1"/>
    </source>
</evidence>
<feature type="non-terminal residue" evidence="2">
    <location>
        <position position="1"/>
    </location>
</feature>
<keyword evidence="3" id="KW-1185">Reference proteome</keyword>
<organism evidence="2 3">
    <name type="scientific">Haematococcus lacustris</name>
    <name type="common">Green alga</name>
    <name type="synonym">Haematococcus pluvialis</name>
    <dbReference type="NCBI Taxonomy" id="44745"/>
    <lineage>
        <taxon>Eukaryota</taxon>
        <taxon>Viridiplantae</taxon>
        <taxon>Chlorophyta</taxon>
        <taxon>core chlorophytes</taxon>
        <taxon>Chlorophyceae</taxon>
        <taxon>CS clade</taxon>
        <taxon>Chlamydomonadales</taxon>
        <taxon>Haematococcaceae</taxon>
        <taxon>Haematococcus</taxon>
    </lineage>
</organism>
<sequence>MQRRQVIIGPGWRRAPGLQEDRPSHCASRDG</sequence>
<comment type="caution">
    <text evidence="2">The sequence shown here is derived from an EMBL/GenBank/DDBJ whole genome shotgun (WGS) entry which is preliminary data.</text>
</comment>
<gene>
    <name evidence="2" type="ORF">HaLaN_16568</name>
</gene>
<evidence type="ECO:0000313" key="3">
    <source>
        <dbReference type="Proteomes" id="UP000485058"/>
    </source>
</evidence>
<dbReference type="AlphaFoldDB" id="A0A699ZEA3"/>
<evidence type="ECO:0000256" key="1">
    <source>
        <dbReference type="SAM" id="MobiDB-lite"/>
    </source>
</evidence>
<name>A0A699ZEA3_HAELA</name>
<dbReference type="EMBL" id="BLLF01001489">
    <property type="protein sequence ID" value="GFH19600.1"/>
    <property type="molecule type" value="Genomic_DNA"/>
</dbReference>
<protein>
    <submittedName>
        <fullName evidence="2">Uncharacterized protein</fullName>
    </submittedName>
</protein>
<proteinExistence type="predicted"/>
<reference evidence="2 3" key="1">
    <citation type="submission" date="2020-02" db="EMBL/GenBank/DDBJ databases">
        <title>Draft genome sequence of Haematococcus lacustris strain NIES-144.</title>
        <authorList>
            <person name="Morimoto D."/>
            <person name="Nakagawa S."/>
            <person name="Yoshida T."/>
            <person name="Sawayama S."/>
        </authorList>
    </citation>
    <scope>NUCLEOTIDE SEQUENCE [LARGE SCALE GENOMIC DNA]</scope>
    <source>
        <strain evidence="2 3">NIES-144</strain>
    </source>
</reference>
<feature type="region of interest" description="Disordered" evidence="1">
    <location>
        <begin position="1"/>
        <end position="31"/>
    </location>
</feature>
<feature type="compositionally biased region" description="Basic and acidic residues" evidence="1">
    <location>
        <begin position="19"/>
        <end position="31"/>
    </location>
</feature>
<dbReference type="Proteomes" id="UP000485058">
    <property type="component" value="Unassembled WGS sequence"/>
</dbReference>
<accession>A0A699ZEA3</accession>